<reference evidence="2" key="1">
    <citation type="submission" date="2021-01" db="EMBL/GenBank/DDBJ databases">
        <authorList>
            <person name="Corre E."/>
            <person name="Pelletier E."/>
            <person name="Niang G."/>
            <person name="Scheremetjew M."/>
            <person name="Finn R."/>
            <person name="Kale V."/>
            <person name="Holt S."/>
            <person name="Cochrane G."/>
            <person name="Meng A."/>
            <person name="Brown T."/>
            <person name="Cohen L."/>
        </authorList>
    </citation>
    <scope>NUCLEOTIDE SEQUENCE</scope>
    <source>
        <strain evidence="2">CCMP3105</strain>
    </source>
</reference>
<dbReference type="EMBL" id="HBNR01071924">
    <property type="protein sequence ID" value="CAE4647301.1"/>
    <property type="molecule type" value="Transcribed_RNA"/>
</dbReference>
<proteinExistence type="predicted"/>
<sequence>MADQNYFSHTSLDGRRFWERADQQGIRANAENIARGSSDPQRVLQLWAGSSGHCRSMMNPRYTMMGVGHAVPGHFWTQLFKSAEVPVDDSCYPPADRASLIEAPHHEDGTKEGGDTLDVEGLALQLEVLQSGEVLAIDELQGRQALGAH</sequence>
<dbReference type="Gene3D" id="3.40.33.10">
    <property type="entry name" value="CAP"/>
    <property type="match status" value="1"/>
</dbReference>
<evidence type="ECO:0000259" key="1">
    <source>
        <dbReference type="Pfam" id="PF00188"/>
    </source>
</evidence>
<dbReference type="InterPro" id="IPR035940">
    <property type="entry name" value="CAP_sf"/>
</dbReference>
<dbReference type="AlphaFoldDB" id="A0A7S4SJF0"/>
<gene>
    <name evidence="2" type="ORF">AMON00008_LOCUS50989</name>
</gene>
<evidence type="ECO:0000313" key="2">
    <source>
        <dbReference type="EMBL" id="CAE4647301.1"/>
    </source>
</evidence>
<dbReference type="InterPro" id="IPR014044">
    <property type="entry name" value="CAP_dom"/>
</dbReference>
<dbReference type="CDD" id="cd05379">
    <property type="entry name" value="CAP_bacterial"/>
    <property type="match status" value="1"/>
</dbReference>
<accession>A0A7S4SJF0</accession>
<dbReference type="PANTHER" id="PTHR31157">
    <property type="entry name" value="SCP DOMAIN-CONTAINING PROTEIN"/>
    <property type="match status" value="1"/>
</dbReference>
<feature type="domain" description="SCP" evidence="1">
    <location>
        <begin position="1"/>
        <end position="78"/>
    </location>
</feature>
<dbReference type="PANTHER" id="PTHR31157:SF1">
    <property type="entry name" value="SCP DOMAIN-CONTAINING PROTEIN"/>
    <property type="match status" value="1"/>
</dbReference>
<protein>
    <recommendedName>
        <fullName evidence="1">SCP domain-containing protein</fullName>
    </recommendedName>
</protein>
<dbReference type="SUPFAM" id="SSF55797">
    <property type="entry name" value="PR-1-like"/>
    <property type="match status" value="1"/>
</dbReference>
<name>A0A7S4SJF0_9DINO</name>
<organism evidence="2">
    <name type="scientific">Alexandrium monilatum</name>
    <dbReference type="NCBI Taxonomy" id="311494"/>
    <lineage>
        <taxon>Eukaryota</taxon>
        <taxon>Sar</taxon>
        <taxon>Alveolata</taxon>
        <taxon>Dinophyceae</taxon>
        <taxon>Gonyaulacales</taxon>
        <taxon>Pyrocystaceae</taxon>
        <taxon>Alexandrium</taxon>
    </lineage>
</organism>
<dbReference type="Pfam" id="PF00188">
    <property type="entry name" value="CAP"/>
    <property type="match status" value="1"/>
</dbReference>